<dbReference type="Proteomes" id="UP000038010">
    <property type="component" value="Unassembled WGS sequence"/>
</dbReference>
<keyword evidence="2" id="KW-0732">Signal</keyword>
<dbReference type="VEuPathDB" id="FungiDB:AB675_8102"/>
<dbReference type="PANTHER" id="PTHR35204">
    <property type="entry name" value="YALI0A21131P"/>
    <property type="match status" value="1"/>
</dbReference>
<accession>A0A0N1H5K5</accession>
<feature type="chain" id="PRO_5005873080" evidence="2">
    <location>
        <begin position="24"/>
        <end position="595"/>
    </location>
</feature>
<dbReference type="EMBL" id="LFJN01000010">
    <property type="protein sequence ID" value="KPI41050.1"/>
    <property type="molecule type" value="Genomic_DNA"/>
</dbReference>
<sequence>MRPPISKTIVLLSIWLAPQGYQAHLIHAYSLSAARSYQKIHETSLPNPEHIFRTLVSAGRQFPSSLNHNGVSYFLATVPAGTRLYHGRGGKQPVESGFEWLAFEPEHASNFAIRVCELPDQSHSDSRAKGPEHLISSDGSAKWWLSPEQLFAYASSATQQGFPDGCICPPDSRHGPYLRLPHNDDPRPRDQQSILAPPPKGPPRLPKHFCIDSGYLHRYSPISDLHLLYIDGMSAAKCDLGTLASQDDVLLRNSSYRPGPPDPMRGEVSRATGLCDLAQTEWNGKIDGFVRMEHGFEIILCDFAKVQFESAVSKSRSVTGGTAHVGGVFQFLKAIGEDRWWGIGRDRLGVWTDRWVTAYSEPDLDLFGKSIDGKLPDLSGVTDEIAYRLNEQVKDLVMSRVATEDSALSSGDATDWQAVADLYVARYANRLQYLMSFDDAKELRSAAEDMYMVYLDDDADTLRGSDGAIDRCINGFIPPHLTQSPQDAGPMSHEAISAVAKQICTTLHDIVAQPSLADDLQGQKEHLHALMDYLRWPQWSFCGDKRACEIDELCFVAIWPWGSKEDHDSPSCRNQTDAMQHMMKMGSYWNPVRQE</sequence>
<name>A0A0N1H5K5_9EURO</name>
<dbReference type="PANTHER" id="PTHR35204:SF1">
    <property type="entry name" value="ENTEROTOXIN"/>
    <property type="match status" value="1"/>
</dbReference>
<feature type="signal peptide" evidence="2">
    <location>
        <begin position="1"/>
        <end position="23"/>
    </location>
</feature>
<dbReference type="OrthoDB" id="4161438at2759"/>
<keyword evidence="4" id="KW-1185">Reference proteome</keyword>
<dbReference type="RefSeq" id="XP_018001013.1">
    <property type="nucleotide sequence ID" value="XM_018148523.1"/>
</dbReference>
<feature type="compositionally biased region" description="Basic and acidic residues" evidence="1">
    <location>
        <begin position="181"/>
        <end position="190"/>
    </location>
</feature>
<evidence type="ECO:0000256" key="2">
    <source>
        <dbReference type="SAM" id="SignalP"/>
    </source>
</evidence>
<protein>
    <submittedName>
        <fullName evidence="3">Uncharacterized protein</fullName>
    </submittedName>
</protein>
<dbReference type="InterPro" id="IPR038921">
    <property type="entry name" value="YOR389W-like"/>
</dbReference>
<evidence type="ECO:0000313" key="3">
    <source>
        <dbReference type="EMBL" id="KPI41050.1"/>
    </source>
</evidence>
<organism evidence="3 4">
    <name type="scientific">Cyphellophora attinorum</name>
    <dbReference type="NCBI Taxonomy" id="1664694"/>
    <lineage>
        <taxon>Eukaryota</taxon>
        <taxon>Fungi</taxon>
        <taxon>Dikarya</taxon>
        <taxon>Ascomycota</taxon>
        <taxon>Pezizomycotina</taxon>
        <taxon>Eurotiomycetes</taxon>
        <taxon>Chaetothyriomycetidae</taxon>
        <taxon>Chaetothyriales</taxon>
        <taxon>Cyphellophoraceae</taxon>
        <taxon>Cyphellophora</taxon>
    </lineage>
</organism>
<dbReference type="GeneID" id="28740402"/>
<feature type="region of interest" description="Disordered" evidence="1">
    <location>
        <begin position="173"/>
        <end position="205"/>
    </location>
</feature>
<dbReference type="STRING" id="1664694.A0A0N1H5K5"/>
<proteinExistence type="predicted"/>
<reference evidence="3 4" key="1">
    <citation type="submission" date="2015-06" db="EMBL/GenBank/DDBJ databases">
        <title>Draft genome of the ant-associated black yeast Phialophora attae CBS 131958.</title>
        <authorList>
            <person name="Moreno L.F."/>
            <person name="Stielow B.J."/>
            <person name="de Hoog S."/>
            <person name="Vicente V.A."/>
            <person name="Weiss V.A."/>
            <person name="de Vries M."/>
            <person name="Cruz L.M."/>
            <person name="Souza E.M."/>
        </authorList>
    </citation>
    <scope>NUCLEOTIDE SEQUENCE [LARGE SCALE GENOMIC DNA]</scope>
    <source>
        <strain evidence="3 4">CBS 131958</strain>
    </source>
</reference>
<dbReference type="AlphaFoldDB" id="A0A0N1H5K5"/>
<comment type="caution">
    <text evidence="3">The sequence shown here is derived from an EMBL/GenBank/DDBJ whole genome shotgun (WGS) entry which is preliminary data.</text>
</comment>
<evidence type="ECO:0000256" key="1">
    <source>
        <dbReference type="SAM" id="MobiDB-lite"/>
    </source>
</evidence>
<gene>
    <name evidence="3" type="ORF">AB675_8102</name>
</gene>
<evidence type="ECO:0000313" key="4">
    <source>
        <dbReference type="Proteomes" id="UP000038010"/>
    </source>
</evidence>